<feature type="domain" description="HTH araC/xylS-type" evidence="4">
    <location>
        <begin position="189"/>
        <end position="287"/>
    </location>
</feature>
<dbReference type="Proteomes" id="UP001198220">
    <property type="component" value="Unassembled WGS sequence"/>
</dbReference>
<keyword evidence="3" id="KW-0804">Transcription</keyword>
<dbReference type="GO" id="GO:0003700">
    <property type="term" value="F:DNA-binding transcription factor activity"/>
    <property type="evidence" value="ECO:0007669"/>
    <property type="project" value="InterPro"/>
</dbReference>
<dbReference type="Gene3D" id="1.10.10.60">
    <property type="entry name" value="Homeodomain-like"/>
    <property type="match status" value="2"/>
</dbReference>
<dbReference type="InterPro" id="IPR020449">
    <property type="entry name" value="Tscrpt_reg_AraC-type_HTH"/>
</dbReference>
<organism evidence="5 6">
    <name type="scientific">Hominiventricola filiformis</name>
    <dbReference type="NCBI Taxonomy" id="2885352"/>
    <lineage>
        <taxon>Bacteria</taxon>
        <taxon>Bacillati</taxon>
        <taxon>Bacillota</taxon>
        <taxon>Clostridia</taxon>
        <taxon>Lachnospirales</taxon>
        <taxon>Lachnospiraceae</taxon>
        <taxon>Hominiventricola</taxon>
    </lineage>
</organism>
<keyword evidence="1" id="KW-0805">Transcription regulation</keyword>
<dbReference type="Pfam" id="PF12833">
    <property type="entry name" value="HTH_18"/>
    <property type="match status" value="1"/>
</dbReference>
<dbReference type="GO" id="GO:0043565">
    <property type="term" value="F:sequence-specific DNA binding"/>
    <property type="evidence" value="ECO:0007669"/>
    <property type="project" value="InterPro"/>
</dbReference>
<evidence type="ECO:0000256" key="2">
    <source>
        <dbReference type="ARBA" id="ARBA00023125"/>
    </source>
</evidence>
<dbReference type="SUPFAM" id="SSF46689">
    <property type="entry name" value="Homeodomain-like"/>
    <property type="match status" value="1"/>
</dbReference>
<evidence type="ECO:0000259" key="4">
    <source>
        <dbReference type="PROSITE" id="PS01124"/>
    </source>
</evidence>
<dbReference type="PROSITE" id="PS00041">
    <property type="entry name" value="HTH_ARAC_FAMILY_1"/>
    <property type="match status" value="1"/>
</dbReference>
<keyword evidence="6" id="KW-1185">Reference proteome</keyword>
<dbReference type="InterPro" id="IPR014710">
    <property type="entry name" value="RmlC-like_jellyroll"/>
</dbReference>
<evidence type="ECO:0000313" key="6">
    <source>
        <dbReference type="Proteomes" id="UP001198220"/>
    </source>
</evidence>
<dbReference type="RefSeq" id="WP_308460091.1">
    <property type="nucleotide sequence ID" value="NZ_JAJEPS010000021.1"/>
</dbReference>
<dbReference type="AlphaFoldDB" id="A0AAE3ACG5"/>
<evidence type="ECO:0000256" key="1">
    <source>
        <dbReference type="ARBA" id="ARBA00023015"/>
    </source>
</evidence>
<gene>
    <name evidence="5" type="ORF">LKD36_14940</name>
</gene>
<evidence type="ECO:0000313" key="5">
    <source>
        <dbReference type="EMBL" id="MCC2127451.1"/>
    </source>
</evidence>
<evidence type="ECO:0000256" key="3">
    <source>
        <dbReference type="ARBA" id="ARBA00023163"/>
    </source>
</evidence>
<dbReference type="PANTHER" id="PTHR43280:SF2">
    <property type="entry name" value="HTH-TYPE TRANSCRIPTIONAL REGULATOR EXSA"/>
    <property type="match status" value="1"/>
</dbReference>
<dbReference type="SMART" id="SM00342">
    <property type="entry name" value="HTH_ARAC"/>
    <property type="match status" value="1"/>
</dbReference>
<comment type="caution">
    <text evidence="5">The sequence shown here is derived from an EMBL/GenBank/DDBJ whole genome shotgun (WGS) entry which is preliminary data.</text>
</comment>
<dbReference type="InterPro" id="IPR037923">
    <property type="entry name" value="HTH-like"/>
</dbReference>
<accession>A0AAE3ACG5</accession>
<dbReference type="PRINTS" id="PR00032">
    <property type="entry name" value="HTHARAC"/>
</dbReference>
<dbReference type="SUPFAM" id="SSF51215">
    <property type="entry name" value="Regulatory protein AraC"/>
    <property type="match status" value="1"/>
</dbReference>
<name>A0AAE3ACG5_9FIRM</name>
<dbReference type="InterPro" id="IPR018062">
    <property type="entry name" value="HTH_AraC-typ_CS"/>
</dbReference>
<dbReference type="InterPro" id="IPR018060">
    <property type="entry name" value="HTH_AraC"/>
</dbReference>
<keyword evidence="2" id="KW-0238">DNA-binding</keyword>
<dbReference type="InterPro" id="IPR009057">
    <property type="entry name" value="Homeodomain-like_sf"/>
</dbReference>
<dbReference type="EMBL" id="JAJEPS010000021">
    <property type="protein sequence ID" value="MCC2127451.1"/>
    <property type="molecule type" value="Genomic_DNA"/>
</dbReference>
<dbReference type="PROSITE" id="PS01124">
    <property type="entry name" value="HTH_ARAC_FAMILY_2"/>
    <property type="match status" value="1"/>
</dbReference>
<dbReference type="Gene3D" id="2.60.120.10">
    <property type="entry name" value="Jelly Rolls"/>
    <property type="match status" value="1"/>
</dbReference>
<sequence length="288" mass="34119">MSYKEISRSDKENVELSCVPFCIERREIINPDPIHIHSFHQLTIITRGSAILEVNNFSCRVSARNVFVIGSYAPHCLKEPENLEIIHILFQLEDLMKYTQSLHNSEGFRSLFMFQVSTFLNNRPSNILRLGYHNIQKVMQLADELIQEANDAEPGKEIVIQSYFMILVTYLSRYFDLEDELERDTYEFYCLIEHIKKNLTENYSLQELTKLTTLSEKQIRKYFTQKYHCSPIQYLNHLRLERAKYYLITTDQNISEIAAACGFDDSNYFSRKFKQEYGVSPREFKRHM</sequence>
<protein>
    <submittedName>
        <fullName evidence="5">AraC family transcriptional regulator</fullName>
    </submittedName>
</protein>
<dbReference type="PANTHER" id="PTHR43280">
    <property type="entry name" value="ARAC-FAMILY TRANSCRIPTIONAL REGULATOR"/>
    <property type="match status" value="1"/>
</dbReference>
<proteinExistence type="predicted"/>
<reference evidence="5 6" key="1">
    <citation type="submission" date="2021-10" db="EMBL/GenBank/DDBJ databases">
        <title>Anaerobic single-cell dispensing facilitates the cultivation of human gut bacteria.</title>
        <authorList>
            <person name="Afrizal A."/>
        </authorList>
    </citation>
    <scope>NUCLEOTIDE SEQUENCE [LARGE SCALE GENOMIC DNA]</scope>
    <source>
        <strain evidence="5 6">CLA-AA-H276</strain>
    </source>
</reference>